<dbReference type="Proteomes" id="UP000034006">
    <property type="component" value="Unassembled WGS sequence"/>
</dbReference>
<dbReference type="PANTHER" id="PTHR11758">
    <property type="entry name" value="40S RIBOSOMAL PROTEIN S15A"/>
    <property type="match status" value="1"/>
</dbReference>
<keyword evidence="3 5" id="KW-0687">Ribonucleoprotein</keyword>
<comment type="function">
    <text evidence="5">One of the primary rRNA binding proteins, it binds directly to 16S rRNA central domain where it helps coordinate assembly of the platform of the 30S subunit.</text>
</comment>
<reference evidence="7 8" key="1">
    <citation type="journal article" date="2015" name="Nature">
        <title>rRNA introns, odd ribosomes, and small enigmatic genomes across a large radiation of phyla.</title>
        <authorList>
            <person name="Brown C.T."/>
            <person name="Hug L.A."/>
            <person name="Thomas B.C."/>
            <person name="Sharon I."/>
            <person name="Castelle C.J."/>
            <person name="Singh A."/>
            <person name="Wilkins M.J."/>
            <person name="Williams K.H."/>
            <person name="Banfield J.F."/>
        </authorList>
    </citation>
    <scope>NUCLEOTIDE SEQUENCE [LARGE SCALE GENOMIC DNA]</scope>
</reference>
<keyword evidence="5" id="KW-0694">RNA-binding</keyword>
<dbReference type="SUPFAM" id="SSF56047">
    <property type="entry name" value="Ribosomal protein S8"/>
    <property type="match status" value="1"/>
</dbReference>
<dbReference type="InterPro" id="IPR035987">
    <property type="entry name" value="Ribosomal_uS8_sf"/>
</dbReference>
<dbReference type="GO" id="GO:1990904">
    <property type="term" value="C:ribonucleoprotein complex"/>
    <property type="evidence" value="ECO:0007669"/>
    <property type="project" value="UniProtKB-KW"/>
</dbReference>
<evidence type="ECO:0000256" key="2">
    <source>
        <dbReference type="ARBA" id="ARBA00022980"/>
    </source>
</evidence>
<evidence type="ECO:0000256" key="1">
    <source>
        <dbReference type="ARBA" id="ARBA00006471"/>
    </source>
</evidence>
<comment type="similarity">
    <text evidence="1 5 6">Belongs to the universal ribosomal protein uS8 family.</text>
</comment>
<dbReference type="PROSITE" id="PS00053">
    <property type="entry name" value="RIBOSOMAL_S8"/>
    <property type="match status" value="1"/>
</dbReference>
<dbReference type="EMBL" id="LCIH01000002">
    <property type="protein sequence ID" value="KKT52411.1"/>
    <property type="molecule type" value="Genomic_DNA"/>
</dbReference>
<gene>
    <name evidence="5" type="primary">rpsH</name>
    <name evidence="7" type="ORF">UW44_C0002G0077</name>
</gene>
<evidence type="ECO:0000313" key="7">
    <source>
        <dbReference type="EMBL" id="KKT52411.1"/>
    </source>
</evidence>
<organism evidence="7 8">
    <name type="scientific">Candidatus Collierbacteria bacterium GW2011_GWB2_44_22</name>
    <dbReference type="NCBI Taxonomy" id="1618387"/>
    <lineage>
        <taxon>Bacteria</taxon>
        <taxon>Candidatus Collieribacteriota</taxon>
    </lineage>
</organism>
<keyword evidence="5" id="KW-0699">rRNA-binding</keyword>
<comment type="caution">
    <text evidence="7">The sequence shown here is derived from an EMBL/GenBank/DDBJ whole genome shotgun (WGS) entry which is preliminary data.</text>
</comment>
<protein>
    <recommendedName>
        <fullName evidence="4 5">Small ribosomal subunit protein uS8</fullName>
    </recommendedName>
</protein>
<proteinExistence type="inferred from homology"/>
<dbReference type="Pfam" id="PF00410">
    <property type="entry name" value="Ribosomal_S8"/>
    <property type="match status" value="1"/>
</dbReference>
<evidence type="ECO:0000256" key="4">
    <source>
        <dbReference type="ARBA" id="ARBA00035258"/>
    </source>
</evidence>
<dbReference type="HAMAP" id="MF_01302_B">
    <property type="entry name" value="Ribosomal_uS8_B"/>
    <property type="match status" value="1"/>
</dbReference>
<comment type="subunit">
    <text evidence="5">Part of the 30S ribosomal subunit. Contacts proteins S5 and S12.</text>
</comment>
<dbReference type="Gene3D" id="3.30.1370.30">
    <property type="match status" value="1"/>
</dbReference>
<dbReference type="GO" id="GO:0006412">
    <property type="term" value="P:translation"/>
    <property type="evidence" value="ECO:0007669"/>
    <property type="project" value="UniProtKB-UniRule"/>
</dbReference>
<dbReference type="GO" id="GO:0005840">
    <property type="term" value="C:ribosome"/>
    <property type="evidence" value="ECO:0007669"/>
    <property type="project" value="UniProtKB-KW"/>
</dbReference>
<name>A0A0G1HZ17_9BACT</name>
<dbReference type="STRING" id="1618387.UW44_C0002G0077"/>
<evidence type="ECO:0000256" key="5">
    <source>
        <dbReference type="HAMAP-Rule" id="MF_01302"/>
    </source>
</evidence>
<keyword evidence="2 5" id="KW-0689">Ribosomal protein</keyword>
<evidence type="ECO:0000256" key="6">
    <source>
        <dbReference type="RuleBase" id="RU003660"/>
    </source>
</evidence>
<dbReference type="FunFam" id="3.30.1490.10:FF:000001">
    <property type="entry name" value="30S ribosomal protein S8"/>
    <property type="match status" value="1"/>
</dbReference>
<accession>A0A0G1HZ17</accession>
<evidence type="ECO:0000313" key="8">
    <source>
        <dbReference type="Proteomes" id="UP000034006"/>
    </source>
</evidence>
<evidence type="ECO:0000256" key="3">
    <source>
        <dbReference type="ARBA" id="ARBA00023274"/>
    </source>
</evidence>
<dbReference type="Gene3D" id="3.30.1490.10">
    <property type="match status" value="1"/>
</dbReference>
<dbReference type="PATRIC" id="fig|1618387.3.peg.159"/>
<dbReference type="GO" id="GO:0003735">
    <property type="term" value="F:structural constituent of ribosome"/>
    <property type="evidence" value="ECO:0007669"/>
    <property type="project" value="InterPro"/>
</dbReference>
<dbReference type="GO" id="GO:0005737">
    <property type="term" value="C:cytoplasm"/>
    <property type="evidence" value="ECO:0007669"/>
    <property type="project" value="UniProtKB-ARBA"/>
</dbReference>
<dbReference type="InterPro" id="IPR000630">
    <property type="entry name" value="Ribosomal_uS8"/>
</dbReference>
<dbReference type="NCBIfam" id="NF001109">
    <property type="entry name" value="PRK00136.1"/>
    <property type="match status" value="1"/>
</dbReference>
<dbReference type="AlphaFoldDB" id="A0A0G1HZ17"/>
<dbReference type="InterPro" id="IPR047863">
    <property type="entry name" value="Ribosomal_uS8_CS"/>
</dbReference>
<sequence length="129" mass="14203">MDTTADFLTIIRNGYLAKKDSVITDFSKIREQLVKILKSEAFIEDYSIEESKPANKIIITLRYFEKGMPAVTGIKKISKPSVRIYSGFGKIPQVLSGAGTTIISTSSGLMTGKTAKEKHLGGEVICQIW</sequence>
<dbReference type="GO" id="GO:0019843">
    <property type="term" value="F:rRNA binding"/>
    <property type="evidence" value="ECO:0007669"/>
    <property type="project" value="UniProtKB-UniRule"/>
</dbReference>